<feature type="binding site" evidence="10">
    <location>
        <position position="324"/>
    </location>
    <ligand>
        <name>NAD(+)</name>
        <dbReference type="ChEBI" id="CHEBI:57540"/>
    </ligand>
</feature>
<evidence type="ECO:0000256" key="6">
    <source>
        <dbReference type="ARBA" id="ARBA00047473"/>
    </source>
</evidence>
<dbReference type="GO" id="GO:0000271">
    <property type="term" value="P:polysaccharide biosynthetic process"/>
    <property type="evidence" value="ECO:0007669"/>
    <property type="project" value="InterPro"/>
</dbReference>
<comment type="caution">
    <text evidence="12">The sequence shown here is derived from an EMBL/GenBank/DDBJ whole genome shotgun (WGS) entry which is preliminary data.</text>
</comment>
<dbReference type="EC" id="1.1.1.22" evidence="3 7"/>
<proteinExistence type="inferred from homology"/>
<evidence type="ECO:0000256" key="7">
    <source>
        <dbReference type="PIRNR" id="PIRNR000124"/>
    </source>
</evidence>
<feature type="binding site" evidence="10">
    <location>
        <position position="86"/>
    </location>
    <ligand>
        <name>NAD(+)</name>
        <dbReference type="ChEBI" id="CHEBI:57540"/>
    </ligand>
</feature>
<feature type="active site" description="Nucleophile" evidence="8">
    <location>
        <position position="260"/>
    </location>
</feature>
<dbReference type="GO" id="GO:0006065">
    <property type="term" value="P:UDP-glucuronate biosynthetic process"/>
    <property type="evidence" value="ECO:0007669"/>
    <property type="project" value="UniProtKB-UniPathway"/>
</dbReference>
<dbReference type="SUPFAM" id="SSF52413">
    <property type="entry name" value="UDP-glucose/GDP-mannose dehydrogenase C-terminal domain"/>
    <property type="match status" value="1"/>
</dbReference>
<dbReference type="SUPFAM" id="SSF48179">
    <property type="entry name" value="6-phosphogluconate dehydrogenase C-terminal domain-like"/>
    <property type="match status" value="1"/>
</dbReference>
<evidence type="ECO:0000256" key="1">
    <source>
        <dbReference type="ARBA" id="ARBA00004701"/>
    </source>
</evidence>
<dbReference type="Pfam" id="PF00984">
    <property type="entry name" value="UDPG_MGDP_dh"/>
    <property type="match status" value="1"/>
</dbReference>
<evidence type="ECO:0000259" key="11">
    <source>
        <dbReference type="SMART" id="SM00984"/>
    </source>
</evidence>
<dbReference type="InterPro" id="IPR028357">
    <property type="entry name" value="UDPglc_DH_bac"/>
</dbReference>
<dbReference type="GO" id="GO:0051287">
    <property type="term" value="F:NAD binding"/>
    <property type="evidence" value="ECO:0007669"/>
    <property type="project" value="InterPro"/>
</dbReference>
<feature type="binding site" evidence="9">
    <location>
        <position position="204"/>
    </location>
    <ligand>
        <name>substrate</name>
    </ligand>
</feature>
<dbReference type="Pfam" id="PF03720">
    <property type="entry name" value="UDPG_MGDP_dh_C"/>
    <property type="match status" value="1"/>
</dbReference>
<feature type="binding site" evidence="10">
    <location>
        <position position="155"/>
    </location>
    <ligand>
        <name>NAD(+)</name>
        <dbReference type="ChEBI" id="CHEBI:57540"/>
    </ligand>
</feature>
<evidence type="ECO:0000256" key="4">
    <source>
        <dbReference type="ARBA" id="ARBA00023002"/>
    </source>
</evidence>
<dbReference type="PANTHER" id="PTHR43750">
    <property type="entry name" value="UDP-GLUCOSE 6-DEHYDROGENASE TUAD"/>
    <property type="match status" value="1"/>
</dbReference>
<evidence type="ECO:0000256" key="10">
    <source>
        <dbReference type="PIRSR" id="PIRSR500134-3"/>
    </source>
</evidence>
<dbReference type="InterPro" id="IPR014026">
    <property type="entry name" value="UDP-Glc/GDP-Man_DH_dimer"/>
</dbReference>
<name>A0A1F7JMT6_9BACT</name>
<gene>
    <name evidence="12" type="ORF">A3J15_00620</name>
</gene>
<evidence type="ECO:0000256" key="8">
    <source>
        <dbReference type="PIRSR" id="PIRSR500134-1"/>
    </source>
</evidence>
<comment type="pathway">
    <text evidence="1">Nucleotide-sugar biosynthesis; UDP-alpha-D-glucuronate biosynthesis; UDP-alpha-D-glucuronate from UDP-alpha-D-glucose: step 1/1.</text>
</comment>
<dbReference type="GO" id="GO:0003979">
    <property type="term" value="F:UDP-glucose 6-dehydrogenase activity"/>
    <property type="evidence" value="ECO:0007669"/>
    <property type="project" value="UniProtKB-EC"/>
</dbReference>
<dbReference type="InterPro" id="IPR001732">
    <property type="entry name" value="UDP-Glc/GDP-Man_DH_N"/>
</dbReference>
<feature type="domain" description="UDP-glucose/GDP-mannose dehydrogenase C-terminal" evidence="11">
    <location>
        <begin position="310"/>
        <end position="412"/>
    </location>
</feature>
<dbReference type="Gene3D" id="3.40.50.720">
    <property type="entry name" value="NAD(P)-binding Rossmann-like Domain"/>
    <property type="match status" value="2"/>
</dbReference>
<keyword evidence="4 7" id="KW-0560">Oxidoreductase</keyword>
<feature type="binding site" evidence="9">
    <location>
        <position position="257"/>
    </location>
    <ligand>
        <name>substrate</name>
    </ligand>
</feature>
<evidence type="ECO:0000256" key="9">
    <source>
        <dbReference type="PIRSR" id="PIRSR500134-2"/>
    </source>
</evidence>
<evidence type="ECO:0000313" key="12">
    <source>
        <dbReference type="EMBL" id="OGK56887.1"/>
    </source>
</evidence>
<dbReference type="SUPFAM" id="SSF51735">
    <property type="entry name" value="NAD(P)-binding Rossmann-fold domains"/>
    <property type="match status" value="1"/>
</dbReference>
<accession>A0A1F7JMT6</accession>
<evidence type="ECO:0000256" key="2">
    <source>
        <dbReference type="ARBA" id="ARBA00006601"/>
    </source>
</evidence>
<dbReference type="UniPathway" id="UPA00038">
    <property type="reaction ID" value="UER00491"/>
</dbReference>
<dbReference type="SMART" id="SM00984">
    <property type="entry name" value="UDPG_MGDP_dh_C"/>
    <property type="match status" value="1"/>
</dbReference>
<sequence>MTISVIGHGYVGLVTACVFADLGNKVYCIGRNKTKLEKLRHGDPLIFEPGLEELLKNNLKAERLTFTDDYNVPISESEIIFIAVGTPSRNNGEADLSSIYSVVQTLAPNLNKNYTIVSCKSTVPVGTNRTIEKLIKKLNPKANIDVASCPEFLREGTALNDTFSPDRIVIGSDSQKAINKLLELHKPLQGRRVIVKLESAEIIKYASNSFLAMKISFANFVAMLCEKTNANVTQVLEGVGLDQRIGQQFLYPGIGYGGSCFPKDVKALISTGQALEIDVTLLKSVEKINQIVKKIFLAKIKKCVKGRKVAIWGLAFKPNTDDIRDAPSIHIIDELVRSGYSIKAYDPEATANFKNYIGEKVKFMNDPYDACDNMDALLILTEWNEFKQADLKRVKKMLNKSLIIDGRNIYEKDRLVKLGFQYISFGN</sequence>
<dbReference type="InterPro" id="IPR008927">
    <property type="entry name" value="6-PGluconate_DH-like_C_sf"/>
</dbReference>
<dbReference type="NCBIfam" id="TIGR03026">
    <property type="entry name" value="NDP-sugDHase"/>
    <property type="match status" value="1"/>
</dbReference>
<dbReference type="STRING" id="1802074.A3J15_00620"/>
<feature type="binding site" evidence="9">
    <location>
        <begin position="152"/>
        <end position="155"/>
    </location>
    <ligand>
        <name>substrate</name>
    </ligand>
</feature>
<comment type="similarity">
    <text evidence="2 7">Belongs to the UDP-glucose/GDP-mannose dehydrogenase family.</text>
</comment>
<evidence type="ECO:0000256" key="5">
    <source>
        <dbReference type="ARBA" id="ARBA00023027"/>
    </source>
</evidence>
<dbReference type="Gene3D" id="1.20.5.100">
    <property type="entry name" value="Cytochrome c1, transmembrane anchor, C-terminal"/>
    <property type="match status" value="1"/>
</dbReference>
<evidence type="ECO:0000313" key="13">
    <source>
        <dbReference type="Proteomes" id="UP000176376"/>
    </source>
</evidence>
<dbReference type="PIRSF" id="PIRSF000124">
    <property type="entry name" value="UDPglc_GDPman_dh"/>
    <property type="match status" value="1"/>
</dbReference>
<evidence type="ECO:0000256" key="3">
    <source>
        <dbReference type="ARBA" id="ARBA00012954"/>
    </source>
</evidence>
<dbReference type="InterPro" id="IPR036220">
    <property type="entry name" value="UDP-Glc/GDP-Man_DH_C_sf"/>
</dbReference>
<reference evidence="12 13" key="1">
    <citation type="journal article" date="2016" name="Nat. Commun.">
        <title>Thousands of microbial genomes shed light on interconnected biogeochemical processes in an aquifer system.</title>
        <authorList>
            <person name="Anantharaman K."/>
            <person name="Brown C.T."/>
            <person name="Hug L.A."/>
            <person name="Sharon I."/>
            <person name="Castelle C.J."/>
            <person name="Probst A.J."/>
            <person name="Thomas B.C."/>
            <person name="Singh A."/>
            <person name="Wilkins M.J."/>
            <person name="Karaoz U."/>
            <person name="Brodie E.L."/>
            <person name="Williams K.H."/>
            <person name="Hubbard S.S."/>
            <person name="Banfield J.F."/>
        </authorList>
    </citation>
    <scope>NUCLEOTIDE SEQUENCE [LARGE SCALE GENOMIC DNA]</scope>
</reference>
<feature type="binding site" evidence="9">
    <location>
        <begin position="249"/>
        <end position="253"/>
    </location>
    <ligand>
        <name>substrate</name>
    </ligand>
</feature>
<protein>
    <recommendedName>
        <fullName evidence="3 7">UDP-glucose 6-dehydrogenase</fullName>
        <ecNumber evidence="3 7">1.1.1.22</ecNumber>
    </recommendedName>
</protein>
<dbReference type="InterPro" id="IPR036291">
    <property type="entry name" value="NAD(P)-bd_dom_sf"/>
</dbReference>
<dbReference type="Proteomes" id="UP000176376">
    <property type="component" value="Unassembled WGS sequence"/>
</dbReference>
<keyword evidence="5 7" id="KW-0520">NAD</keyword>
<dbReference type="InterPro" id="IPR017476">
    <property type="entry name" value="UDP-Glc/GDP-Man"/>
</dbReference>
<feature type="binding site" evidence="10">
    <location>
        <position position="35"/>
    </location>
    <ligand>
        <name>NAD(+)</name>
        <dbReference type="ChEBI" id="CHEBI:57540"/>
    </ligand>
</feature>
<dbReference type="AlphaFoldDB" id="A0A1F7JMT6"/>
<dbReference type="PANTHER" id="PTHR43750:SF3">
    <property type="entry name" value="UDP-GLUCOSE 6-DEHYDROGENASE TUAD"/>
    <property type="match status" value="1"/>
</dbReference>
<dbReference type="PIRSF" id="PIRSF500134">
    <property type="entry name" value="UDPglc_DH_bac"/>
    <property type="match status" value="1"/>
</dbReference>
<dbReference type="InterPro" id="IPR014027">
    <property type="entry name" value="UDP-Glc/GDP-Man_DH_C"/>
</dbReference>
<organism evidence="12 13">
    <name type="scientific">Candidatus Roizmanbacteria bacterium RIFCSPLOWO2_02_FULL_38_10</name>
    <dbReference type="NCBI Taxonomy" id="1802074"/>
    <lineage>
        <taxon>Bacteria</taxon>
        <taxon>Candidatus Roizmaniibacteriota</taxon>
    </lineage>
</organism>
<feature type="binding site" evidence="10">
    <location>
        <position position="263"/>
    </location>
    <ligand>
        <name>NAD(+)</name>
        <dbReference type="ChEBI" id="CHEBI:57540"/>
    </ligand>
</feature>
<dbReference type="Pfam" id="PF03721">
    <property type="entry name" value="UDPG_MGDP_dh_N"/>
    <property type="match status" value="1"/>
</dbReference>
<comment type="catalytic activity">
    <reaction evidence="6 7">
        <text>UDP-alpha-D-glucose + 2 NAD(+) + H2O = UDP-alpha-D-glucuronate + 2 NADH + 3 H(+)</text>
        <dbReference type="Rhea" id="RHEA:23596"/>
        <dbReference type="ChEBI" id="CHEBI:15377"/>
        <dbReference type="ChEBI" id="CHEBI:15378"/>
        <dbReference type="ChEBI" id="CHEBI:57540"/>
        <dbReference type="ChEBI" id="CHEBI:57945"/>
        <dbReference type="ChEBI" id="CHEBI:58052"/>
        <dbReference type="ChEBI" id="CHEBI:58885"/>
        <dbReference type="EC" id="1.1.1.22"/>
    </reaction>
</comment>
<dbReference type="EMBL" id="MGAY01000019">
    <property type="protein sequence ID" value="OGK56887.1"/>
    <property type="molecule type" value="Genomic_DNA"/>
</dbReference>
<feature type="binding site" evidence="10">
    <location>
        <position position="122"/>
    </location>
    <ligand>
        <name>NAD(+)</name>
        <dbReference type="ChEBI" id="CHEBI:57540"/>
    </ligand>
</feature>
<feature type="binding site" evidence="9">
    <location>
        <position position="317"/>
    </location>
    <ligand>
        <name>substrate</name>
    </ligand>
</feature>